<reference evidence="2 3" key="1">
    <citation type="submission" date="2017-09" db="EMBL/GenBank/DDBJ databases">
        <title>Depth-based differentiation of microbial function through sediment-hosted aquifers and enrichment of novel symbionts in the deep terrestrial subsurface.</title>
        <authorList>
            <person name="Probst A.J."/>
            <person name="Ladd B."/>
            <person name="Jarett J.K."/>
            <person name="Geller-Mcgrath D.E."/>
            <person name="Sieber C.M."/>
            <person name="Emerson J.B."/>
            <person name="Anantharaman K."/>
            <person name="Thomas B.C."/>
            <person name="Malmstrom R."/>
            <person name="Stieglmeier M."/>
            <person name="Klingl A."/>
            <person name="Woyke T."/>
            <person name="Ryan C.M."/>
            <person name="Banfield J.F."/>
        </authorList>
    </citation>
    <scope>NUCLEOTIDE SEQUENCE [LARGE SCALE GENOMIC DNA]</scope>
    <source>
        <strain evidence="2">CG18_big_fil_WC_8_21_14_2_50_37_10</strain>
    </source>
</reference>
<feature type="transmembrane region" description="Helical" evidence="1">
    <location>
        <begin position="29"/>
        <end position="46"/>
    </location>
</feature>
<evidence type="ECO:0000313" key="2">
    <source>
        <dbReference type="EMBL" id="PIQ06341.1"/>
    </source>
</evidence>
<evidence type="ECO:0000256" key="1">
    <source>
        <dbReference type="SAM" id="Phobius"/>
    </source>
</evidence>
<gene>
    <name evidence="2" type="ORF">COW72_02000</name>
</gene>
<evidence type="ECO:0000313" key="3">
    <source>
        <dbReference type="Proteomes" id="UP000230778"/>
    </source>
</evidence>
<keyword evidence="1" id="KW-1133">Transmembrane helix</keyword>
<protein>
    <submittedName>
        <fullName evidence="2">Uncharacterized protein</fullName>
    </submittedName>
</protein>
<name>A0A2H0FJZ5_9BACT</name>
<dbReference type="EMBL" id="PCUC01000112">
    <property type="protein sequence ID" value="PIQ06341.1"/>
    <property type="molecule type" value="Genomic_DNA"/>
</dbReference>
<keyword evidence="1" id="KW-0472">Membrane</keyword>
<comment type="caution">
    <text evidence="2">The sequence shown here is derived from an EMBL/GenBank/DDBJ whole genome shotgun (WGS) entry which is preliminary data.</text>
</comment>
<feature type="transmembrane region" description="Helical" evidence="1">
    <location>
        <begin position="52"/>
        <end position="70"/>
    </location>
</feature>
<accession>A0A2H0FJZ5</accession>
<sequence length="137" mass="16083">MWYNQNMTQISEEKLKKVREIEFAINKNLFLICAAITLIAMLMVIIEFFSRGAFLPSQIGFFYIAVLFVYSIHKEMLRWLGEKKIERQGEYFIYSWIGLTVILYIINFLTKEYFSYSPEGMAVASLKEVSFVTVEVS</sequence>
<feature type="non-terminal residue" evidence="2">
    <location>
        <position position="137"/>
    </location>
</feature>
<dbReference type="Proteomes" id="UP000230778">
    <property type="component" value="Unassembled WGS sequence"/>
</dbReference>
<keyword evidence="1" id="KW-0812">Transmembrane</keyword>
<feature type="transmembrane region" description="Helical" evidence="1">
    <location>
        <begin position="91"/>
        <end position="109"/>
    </location>
</feature>
<organism evidence="2 3">
    <name type="scientific">Candidatus Nealsonbacteria bacterium CG18_big_fil_WC_8_21_14_2_50_37_10</name>
    <dbReference type="NCBI Taxonomy" id="1974717"/>
    <lineage>
        <taxon>Bacteria</taxon>
        <taxon>Candidatus Nealsoniibacteriota</taxon>
    </lineage>
</organism>
<proteinExistence type="predicted"/>
<dbReference type="AlphaFoldDB" id="A0A2H0FJZ5"/>